<dbReference type="Gene3D" id="1.10.10.10">
    <property type="entry name" value="Winged helix-like DNA-binding domain superfamily/Winged helix DNA-binding domain"/>
    <property type="match status" value="1"/>
</dbReference>
<reference evidence="2" key="1">
    <citation type="submission" date="2016-10" db="EMBL/GenBank/DDBJ databases">
        <title>Draft Genome Sequence of Nocardioides luteus Strain BAFB, an Alkane-Degrading Bacterium Isolated from JP-7 Polluted Soil.</title>
        <authorList>
            <person name="Brown L."/>
            <person name="Ruiz O.N."/>
            <person name="Gunasekera T."/>
        </authorList>
    </citation>
    <scope>NUCLEOTIDE SEQUENCE [LARGE SCALE GENOMIC DNA]</scope>
    <source>
        <strain evidence="2">BAFB</strain>
    </source>
</reference>
<protein>
    <recommendedName>
        <fullName evidence="1">Transcription regulator PadR N-terminal domain-containing protein</fullName>
    </recommendedName>
</protein>
<proteinExistence type="predicted"/>
<evidence type="ECO:0000313" key="2">
    <source>
        <dbReference type="EMBL" id="OIJ27279.1"/>
    </source>
</evidence>
<dbReference type="PANTHER" id="PTHR43252">
    <property type="entry name" value="TRANSCRIPTIONAL REGULATOR YQJI"/>
    <property type="match status" value="1"/>
</dbReference>
<dbReference type="EMBL" id="JZDQ02000009">
    <property type="protein sequence ID" value="OIJ27279.1"/>
    <property type="molecule type" value="Genomic_DNA"/>
</dbReference>
<keyword evidence="3" id="KW-1185">Reference proteome</keyword>
<dbReference type="Pfam" id="PF03551">
    <property type="entry name" value="PadR"/>
    <property type="match status" value="1"/>
</dbReference>
<dbReference type="RefSeq" id="WP_045550295.1">
    <property type="nucleotide sequence ID" value="NZ_JZDQ02000009.1"/>
</dbReference>
<dbReference type="SUPFAM" id="SSF46785">
    <property type="entry name" value="Winged helix' DNA-binding domain"/>
    <property type="match status" value="1"/>
</dbReference>
<organism evidence="2 3">
    <name type="scientific">Nocardioides luteus</name>
    <dbReference type="NCBI Taxonomy" id="1844"/>
    <lineage>
        <taxon>Bacteria</taxon>
        <taxon>Bacillati</taxon>
        <taxon>Actinomycetota</taxon>
        <taxon>Actinomycetes</taxon>
        <taxon>Propionibacteriales</taxon>
        <taxon>Nocardioidaceae</taxon>
        <taxon>Nocardioides</taxon>
    </lineage>
</organism>
<dbReference type="STRING" id="1844.UG56_007795"/>
<dbReference type="InterPro" id="IPR036390">
    <property type="entry name" value="WH_DNA-bd_sf"/>
</dbReference>
<name>A0A1J4N8J1_9ACTN</name>
<dbReference type="InterPro" id="IPR036388">
    <property type="entry name" value="WH-like_DNA-bd_sf"/>
</dbReference>
<sequence length="197" mass="22575">MSLRYALLALLTSSPMTGYDVSKQFSQSVAHVWHAPDSQIYPELNRMERDGLLESTVVPWGKKGTKKEYAVTDAGVQAFREWMDAPIEIRRQREPAYLKAAYLEWAEPGAARAELEQFRDYWTEHLAMLEATRATLVDRSHPTLARRLDHYDASQWDRIVRYKVFAYDGLIDQARAAIAWAERGLVLVDELEGSAVE</sequence>
<feature type="domain" description="Transcription regulator PadR N-terminal" evidence="1">
    <location>
        <begin position="7"/>
        <end position="80"/>
    </location>
</feature>
<gene>
    <name evidence="2" type="ORF">UG56_007795</name>
</gene>
<dbReference type="Proteomes" id="UP000033772">
    <property type="component" value="Unassembled WGS sequence"/>
</dbReference>
<comment type="caution">
    <text evidence="2">The sequence shown here is derived from an EMBL/GenBank/DDBJ whole genome shotgun (WGS) entry which is preliminary data.</text>
</comment>
<evidence type="ECO:0000313" key="3">
    <source>
        <dbReference type="Proteomes" id="UP000033772"/>
    </source>
</evidence>
<evidence type="ECO:0000259" key="1">
    <source>
        <dbReference type="Pfam" id="PF03551"/>
    </source>
</evidence>
<accession>A0A1J4N8J1</accession>
<dbReference type="OrthoDB" id="3186544at2"/>
<dbReference type="InterPro" id="IPR005149">
    <property type="entry name" value="Tscrpt_reg_PadR_N"/>
</dbReference>
<dbReference type="AlphaFoldDB" id="A0A1J4N8J1"/>
<dbReference type="PANTHER" id="PTHR43252:SF4">
    <property type="entry name" value="TRANSCRIPTIONAL REGULATORY PROTEIN"/>
    <property type="match status" value="1"/>
</dbReference>